<dbReference type="InterPro" id="IPR015897">
    <property type="entry name" value="CHK_kinase-like"/>
</dbReference>
<proteinExistence type="predicted"/>
<gene>
    <name evidence="2" type="ORF">EXU30_08300</name>
</gene>
<dbReference type="SUPFAM" id="SSF56112">
    <property type="entry name" value="Protein kinase-like (PK-like)"/>
    <property type="match status" value="1"/>
</dbReference>
<sequence length="350" mass="39794">MALSQQQRQQILDLTQASSIADIQLIQNLWSGYGQLLRLSLNGGKYSSVIVKYIAIPESQLAAKPHPKGWNTELSHQRKVNSYQVEYAWYKEFAKLCSNESYLPQCLLAEKQSNNMLLVLEDLHTKGFDKVISQASHSHISACLYWLGQFHGHFLWQQSTADNPCINDKLWQQGGYWHLATRPDELAALADNKLKQAAHQMDALLSQCDYQTVVHGDAKLANFCFNQQGTQAAAVDFQYVGYGCGMKDVALFLSSVLTFDETDEQVENYLKLYFNSLRQAAKQHQGIELDALESSWRALFPVAWADFQRFIKGWSPQHVKINPFTERLTQQALTSLPKLMAENSERLGNR</sequence>
<dbReference type="Gene3D" id="3.90.1200.10">
    <property type="match status" value="1"/>
</dbReference>
<name>A0A411PGF8_9GAMM</name>
<organism evidence="2 3">
    <name type="scientific">Shewanella maritima</name>
    <dbReference type="NCBI Taxonomy" id="2520507"/>
    <lineage>
        <taxon>Bacteria</taxon>
        <taxon>Pseudomonadati</taxon>
        <taxon>Pseudomonadota</taxon>
        <taxon>Gammaproteobacteria</taxon>
        <taxon>Alteromonadales</taxon>
        <taxon>Shewanellaceae</taxon>
        <taxon>Shewanella</taxon>
    </lineage>
</organism>
<protein>
    <submittedName>
        <fullName evidence="2">DUF1679 domain-containing protein</fullName>
    </submittedName>
</protein>
<keyword evidence="3" id="KW-1185">Reference proteome</keyword>
<dbReference type="OrthoDB" id="9769860at2"/>
<dbReference type="RefSeq" id="WP_130599067.1">
    <property type="nucleotide sequence ID" value="NZ_CP036200.1"/>
</dbReference>
<evidence type="ECO:0000313" key="3">
    <source>
        <dbReference type="Proteomes" id="UP000291106"/>
    </source>
</evidence>
<dbReference type="PANTHER" id="PTHR11012:SF30">
    <property type="entry name" value="PROTEIN KINASE-LIKE DOMAIN-CONTAINING"/>
    <property type="match status" value="1"/>
</dbReference>
<dbReference type="InterPro" id="IPR011009">
    <property type="entry name" value="Kinase-like_dom_sf"/>
</dbReference>
<evidence type="ECO:0000313" key="2">
    <source>
        <dbReference type="EMBL" id="QBF82689.1"/>
    </source>
</evidence>
<accession>A0A411PGF8</accession>
<dbReference type="Proteomes" id="UP000291106">
    <property type="component" value="Chromosome"/>
</dbReference>
<dbReference type="KEGG" id="smai:EXU30_08300"/>
<reference evidence="2 3" key="1">
    <citation type="submission" date="2019-02" db="EMBL/GenBank/DDBJ databases">
        <title>Shewanella sp. D4-2 isolated from Dokdo Island.</title>
        <authorList>
            <person name="Baek K."/>
        </authorList>
    </citation>
    <scope>NUCLEOTIDE SEQUENCE [LARGE SCALE GENOMIC DNA]</scope>
    <source>
        <strain evidence="2 3">D4-2</strain>
    </source>
</reference>
<dbReference type="EMBL" id="CP036200">
    <property type="protein sequence ID" value="QBF82689.1"/>
    <property type="molecule type" value="Genomic_DNA"/>
</dbReference>
<dbReference type="PANTHER" id="PTHR11012">
    <property type="entry name" value="PROTEIN KINASE-LIKE DOMAIN-CONTAINING"/>
    <property type="match status" value="1"/>
</dbReference>
<dbReference type="AlphaFoldDB" id="A0A411PGF8"/>
<dbReference type="InterPro" id="IPR002575">
    <property type="entry name" value="Aminoglycoside_PTrfase"/>
</dbReference>
<feature type="domain" description="CHK kinase-like" evidence="1">
    <location>
        <begin position="118"/>
        <end position="283"/>
    </location>
</feature>
<dbReference type="Pfam" id="PF01636">
    <property type="entry name" value="APH"/>
    <property type="match status" value="1"/>
</dbReference>
<evidence type="ECO:0000259" key="1">
    <source>
        <dbReference type="SMART" id="SM00587"/>
    </source>
</evidence>
<dbReference type="SMART" id="SM00587">
    <property type="entry name" value="CHK"/>
    <property type="match status" value="1"/>
</dbReference>